<evidence type="ECO:0000256" key="7">
    <source>
        <dbReference type="ARBA" id="ARBA00022989"/>
    </source>
</evidence>
<keyword evidence="4 13" id="KW-0812">Transmembrane</keyword>
<evidence type="ECO:0000256" key="12">
    <source>
        <dbReference type="ARBA" id="ARBA00023160"/>
    </source>
</evidence>
<dbReference type="PANTHER" id="PTHR11351:SF31">
    <property type="entry name" value="DESATURASE 1, ISOFORM A-RELATED"/>
    <property type="match status" value="1"/>
</dbReference>
<keyword evidence="6" id="KW-0276">Fatty acid metabolism</keyword>
<protein>
    <submittedName>
        <fullName evidence="15">Acyl-CoA desaturase</fullName>
    </submittedName>
</protein>
<dbReference type="GO" id="GO:0046872">
    <property type="term" value="F:metal ion binding"/>
    <property type="evidence" value="ECO:0007669"/>
    <property type="project" value="UniProtKB-KW"/>
</dbReference>
<feature type="transmembrane region" description="Helical" evidence="13">
    <location>
        <begin position="72"/>
        <end position="93"/>
    </location>
</feature>
<keyword evidence="11 13" id="KW-0472">Membrane</keyword>
<keyword evidence="9" id="KW-0408">Iron</keyword>
<evidence type="ECO:0000313" key="15">
    <source>
        <dbReference type="EMBL" id="KAB2933026.1"/>
    </source>
</evidence>
<dbReference type="GO" id="GO:0006633">
    <property type="term" value="P:fatty acid biosynthetic process"/>
    <property type="evidence" value="ECO:0007669"/>
    <property type="project" value="UniProtKB-KW"/>
</dbReference>
<keyword evidence="7 13" id="KW-1133">Transmembrane helix</keyword>
<feature type="transmembrane region" description="Helical" evidence="13">
    <location>
        <begin position="36"/>
        <end position="60"/>
    </location>
</feature>
<dbReference type="PANTHER" id="PTHR11351">
    <property type="entry name" value="ACYL-COA DESATURASE"/>
    <property type="match status" value="1"/>
</dbReference>
<dbReference type="PROSITE" id="PS00476">
    <property type="entry name" value="FATTY_ACID_DESATUR_1"/>
    <property type="match status" value="1"/>
</dbReference>
<comment type="similarity">
    <text evidence="2">Belongs to the fatty acid desaturase type 2 family.</text>
</comment>
<name>A0A833H247_9LEPT</name>
<dbReference type="GO" id="GO:0016020">
    <property type="term" value="C:membrane"/>
    <property type="evidence" value="ECO:0007669"/>
    <property type="project" value="UniProtKB-SubCell"/>
</dbReference>
<evidence type="ECO:0000256" key="11">
    <source>
        <dbReference type="ARBA" id="ARBA00023136"/>
    </source>
</evidence>
<dbReference type="InterPro" id="IPR005804">
    <property type="entry name" value="FA_desaturase_dom"/>
</dbReference>
<evidence type="ECO:0000256" key="3">
    <source>
        <dbReference type="ARBA" id="ARBA00022516"/>
    </source>
</evidence>
<feature type="transmembrane region" description="Helical" evidence="13">
    <location>
        <begin position="155"/>
        <end position="175"/>
    </location>
</feature>
<comment type="subcellular location">
    <subcellularLocation>
        <location evidence="1">Membrane</location>
        <topology evidence="1">Multi-pass membrane protein</topology>
    </subcellularLocation>
</comment>
<keyword evidence="12" id="KW-0275">Fatty acid biosynthesis</keyword>
<dbReference type="CDD" id="cd03505">
    <property type="entry name" value="Delta9-FADS-like"/>
    <property type="match status" value="1"/>
</dbReference>
<keyword evidence="5" id="KW-0479">Metal-binding</keyword>
<dbReference type="Pfam" id="PF00487">
    <property type="entry name" value="FA_desaturase"/>
    <property type="match status" value="1"/>
</dbReference>
<gene>
    <name evidence="15" type="ORF">F9K24_09165</name>
</gene>
<dbReference type="Proteomes" id="UP000460298">
    <property type="component" value="Unassembled WGS sequence"/>
</dbReference>
<sequence length="366" mass="42497">MSLREVNWSTALYIVISPFAAIAAFVYLYMTSGFTYQTLLLAFFMWWATGLSITAGYHRLFSHRSYEASKAVKWFFTFFGAAALEMSVIEWAYDHRNHHRYEDKDRDPYNIRRGFFFAHMGWLFRKRGTGDRELVDLNGVKDLWADPFIRFQHKYYMPFALFVSFVFPGLVALLWSDFWGGVLVAGLIRNVLVLQGTFCINSVCHTIGKQPYSDAHTSRDHWLSAMLTFGEGYHNFHHEFPGDYRNGIRAFHFDPTKWLIWSLAKLGLAGELKRVPDEKILEAKVRMTEKRLAEKGTNLSEQALIAARANFQSVVTRMKVLRASYEAARKKQEEEGSTIQEQIEQTREELLDAYRYHKSVSKTAIV</sequence>
<dbReference type="GO" id="GO:0016717">
    <property type="term" value="F:oxidoreductase activity, acting on paired donors, with oxidation of a pair of donors resulting in the reduction of molecular oxygen to two molecules of water"/>
    <property type="evidence" value="ECO:0007669"/>
    <property type="project" value="InterPro"/>
</dbReference>
<proteinExistence type="inferred from homology"/>
<dbReference type="InterPro" id="IPR015876">
    <property type="entry name" value="Acyl-CoA_DS"/>
</dbReference>
<feature type="domain" description="Fatty acid desaturase" evidence="14">
    <location>
        <begin position="40"/>
        <end position="244"/>
    </location>
</feature>
<evidence type="ECO:0000256" key="9">
    <source>
        <dbReference type="ARBA" id="ARBA00023004"/>
    </source>
</evidence>
<dbReference type="PRINTS" id="PR00075">
    <property type="entry name" value="FACDDSATRASE"/>
</dbReference>
<organism evidence="15 16">
    <name type="scientific">Leptonema illini</name>
    <dbReference type="NCBI Taxonomy" id="183"/>
    <lineage>
        <taxon>Bacteria</taxon>
        <taxon>Pseudomonadati</taxon>
        <taxon>Spirochaetota</taxon>
        <taxon>Spirochaetia</taxon>
        <taxon>Leptospirales</taxon>
        <taxon>Leptospiraceae</taxon>
        <taxon>Leptonema</taxon>
    </lineage>
</organism>
<dbReference type="AlphaFoldDB" id="A0A833H247"/>
<evidence type="ECO:0000256" key="6">
    <source>
        <dbReference type="ARBA" id="ARBA00022832"/>
    </source>
</evidence>
<keyword evidence="10" id="KW-0443">Lipid metabolism</keyword>
<evidence type="ECO:0000256" key="4">
    <source>
        <dbReference type="ARBA" id="ARBA00022692"/>
    </source>
</evidence>
<evidence type="ECO:0000256" key="2">
    <source>
        <dbReference type="ARBA" id="ARBA00008749"/>
    </source>
</evidence>
<evidence type="ECO:0000256" key="5">
    <source>
        <dbReference type="ARBA" id="ARBA00022723"/>
    </source>
</evidence>
<comment type="caution">
    <text evidence="15">The sequence shown here is derived from an EMBL/GenBank/DDBJ whole genome shotgun (WGS) entry which is preliminary data.</text>
</comment>
<accession>A0A833H247</accession>
<evidence type="ECO:0000313" key="16">
    <source>
        <dbReference type="Proteomes" id="UP000460298"/>
    </source>
</evidence>
<evidence type="ECO:0000259" key="14">
    <source>
        <dbReference type="Pfam" id="PF00487"/>
    </source>
</evidence>
<dbReference type="InterPro" id="IPR001522">
    <property type="entry name" value="FADS-1_CS"/>
</dbReference>
<keyword evidence="8" id="KW-0560">Oxidoreductase</keyword>
<feature type="transmembrane region" description="Helical" evidence="13">
    <location>
        <begin position="12"/>
        <end position="30"/>
    </location>
</feature>
<keyword evidence="3" id="KW-0444">Lipid biosynthesis</keyword>
<dbReference type="EMBL" id="WBUI01000007">
    <property type="protein sequence ID" value="KAB2933026.1"/>
    <property type="molecule type" value="Genomic_DNA"/>
</dbReference>
<evidence type="ECO:0000256" key="1">
    <source>
        <dbReference type="ARBA" id="ARBA00004141"/>
    </source>
</evidence>
<reference evidence="15 16" key="1">
    <citation type="submission" date="2019-10" db="EMBL/GenBank/DDBJ databases">
        <title>Extracellular Electron Transfer in a Candidatus Methanoperedens spp. Enrichment Culture.</title>
        <authorList>
            <person name="Berger S."/>
            <person name="Rangel Shaw D."/>
            <person name="Berben T."/>
            <person name="In 'T Zandt M."/>
            <person name="Frank J."/>
            <person name="Reimann J."/>
            <person name="Jetten M.S.M."/>
            <person name="Welte C.U."/>
        </authorList>
    </citation>
    <scope>NUCLEOTIDE SEQUENCE [LARGE SCALE GENOMIC DNA]</scope>
    <source>
        <strain evidence="15">SB12</strain>
    </source>
</reference>
<evidence type="ECO:0000256" key="13">
    <source>
        <dbReference type="SAM" id="Phobius"/>
    </source>
</evidence>
<evidence type="ECO:0000256" key="10">
    <source>
        <dbReference type="ARBA" id="ARBA00023098"/>
    </source>
</evidence>
<evidence type="ECO:0000256" key="8">
    <source>
        <dbReference type="ARBA" id="ARBA00023002"/>
    </source>
</evidence>